<dbReference type="PANTHER" id="PTHR15463">
    <property type="entry name" value="AP1 GAMMA SUBUNIT BINDING PROTEIN 1"/>
    <property type="match status" value="1"/>
</dbReference>
<feature type="compositionally biased region" description="Basic and acidic residues" evidence="1">
    <location>
        <begin position="393"/>
        <end position="403"/>
    </location>
</feature>
<dbReference type="EMBL" id="MU827784">
    <property type="protein sequence ID" value="KAJ7334360.1"/>
    <property type="molecule type" value="Genomic_DNA"/>
</dbReference>
<feature type="region of interest" description="Disordered" evidence="1">
    <location>
        <begin position="153"/>
        <end position="200"/>
    </location>
</feature>
<evidence type="ECO:0000313" key="4">
    <source>
        <dbReference type="Proteomes" id="UP001163046"/>
    </source>
</evidence>
<evidence type="ECO:0000313" key="3">
    <source>
        <dbReference type="EMBL" id="KAJ7334360.1"/>
    </source>
</evidence>
<evidence type="ECO:0000256" key="1">
    <source>
        <dbReference type="SAM" id="MobiDB-lite"/>
    </source>
</evidence>
<dbReference type="PANTHER" id="PTHR15463:SF2">
    <property type="entry name" value="SYNERGIN GAMMA"/>
    <property type="match status" value="1"/>
</dbReference>
<dbReference type="Proteomes" id="UP001163046">
    <property type="component" value="Unassembled WGS sequence"/>
</dbReference>
<feature type="region of interest" description="Disordered" evidence="1">
    <location>
        <begin position="363"/>
        <end position="422"/>
    </location>
</feature>
<dbReference type="InterPro" id="IPR039656">
    <property type="entry name" value="SYNRG"/>
</dbReference>
<feature type="compositionally biased region" description="Polar residues" evidence="1">
    <location>
        <begin position="171"/>
        <end position="200"/>
    </location>
</feature>
<feature type="compositionally biased region" description="Polar residues" evidence="1">
    <location>
        <begin position="80"/>
        <end position="98"/>
    </location>
</feature>
<dbReference type="GO" id="GO:0030130">
    <property type="term" value="C:clathrin coat of trans-Golgi network vesicle"/>
    <property type="evidence" value="ECO:0007669"/>
    <property type="project" value="TreeGrafter"/>
</dbReference>
<organism evidence="3 4">
    <name type="scientific">Desmophyllum pertusum</name>
    <dbReference type="NCBI Taxonomy" id="174260"/>
    <lineage>
        <taxon>Eukaryota</taxon>
        <taxon>Metazoa</taxon>
        <taxon>Cnidaria</taxon>
        <taxon>Anthozoa</taxon>
        <taxon>Hexacorallia</taxon>
        <taxon>Scleractinia</taxon>
        <taxon>Caryophylliina</taxon>
        <taxon>Caryophylliidae</taxon>
        <taxon>Desmophyllum</taxon>
    </lineage>
</organism>
<dbReference type="AlphaFoldDB" id="A0A9W9YCY9"/>
<feature type="compositionally biased region" description="Polar residues" evidence="1">
    <location>
        <begin position="248"/>
        <end position="272"/>
    </location>
</feature>
<comment type="caution">
    <text evidence="3">The sequence shown here is derived from an EMBL/GenBank/DDBJ whole genome shotgun (WGS) entry which is preliminary data.</text>
</comment>
<feature type="domain" description="EH" evidence="2">
    <location>
        <begin position="1"/>
        <end position="63"/>
    </location>
</feature>
<reference evidence="3" key="1">
    <citation type="submission" date="2023-01" db="EMBL/GenBank/DDBJ databases">
        <title>Genome assembly of the deep-sea coral Lophelia pertusa.</title>
        <authorList>
            <person name="Herrera S."/>
            <person name="Cordes E."/>
        </authorList>
    </citation>
    <scope>NUCLEOTIDE SEQUENCE</scope>
    <source>
        <strain evidence="3">USNM1676648</strain>
        <tissue evidence="3">Polyp</tissue>
    </source>
</reference>
<feature type="compositionally biased region" description="Low complexity" evidence="1">
    <location>
        <begin position="334"/>
        <end position="348"/>
    </location>
</feature>
<dbReference type="PROSITE" id="PS50031">
    <property type="entry name" value="EH"/>
    <property type="match status" value="1"/>
</dbReference>
<feature type="region of interest" description="Disordered" evidence="1">
    <location>
        <begin position="329"/>
        <end position="348"/>
    </location>
</feature>
<evidence type="ECO:0000259" key="2">
    <source>
        <dbReference type="PROSITE" id="PS50031"/>
    </source>
</evidence>
<feature type="region of interest" description="Disordered" evidence="1">
    <location>
        <begin position="69"/>
        <end position="117"/>
    </location>
</feature>
<dbReference type="InterPro" id="IPR000261">
    <property type="entry name" value="EH_dom"/>
</dbReference>
<protein>
    <recommendedName>
        <fullName evidence="2">EH domain-containing protein</fullName>
    </recommendedName>
</protein>
<keyword evidence="4" id="KW-1185">Reference proteome</keyword>
<feature type="region of interest" description="Disordered" evidence="1">
    <location>
        <begin position="240"/>
        <end position="272"/>
    </location>
</feature>
<sequence>MATDLQRDQLGQIWNRANRAVPGQLNTLELRIVLGLIALGQAGLKTERLTLEKLATCKAAPIPTIPEDVLQTKGRGWSFSEPSTEGTQSSGGVTEGNASSGRHSSTSSDHSIDPNDKYRVFRAQPEVTSITAAPSMDSKDRFGVFQSGDQPIMTTGPQSSDVPLFQGGVGQQSSGWNRTEASSTGGQFQSFTPNKSKATSFSGSAITDINQKSSQSKDADFGNFQAGSKPSAIVEKPLEDDFGDFQSGKKSGTGSLDATSIQDPKQQELPQKSAQGFGNFQVGVELDSKAKTTELADINLFPKAAKNNSITNIDSSSLTETDDFGDFHHSPAPFSTSNNSSKSFSSGSSEKLASSLEKFKLSSHSLPSTQGGVNIPSLPGNENLGKSLTNQKDPADKKQESKTKPSNFADFPVLGNDPSQTANTAKTFEDKYSAFRDADFGSAGELFNIQKPATEDHVADDGFADFGGFEVADQFKSVEDNDFGHSNLQRIYRMCPLVCLATLNQHSNLQHTLLRVL</sequence>
<gene>
    <name evidence="3" type="ORF">OS493_014671</name>
</gene>
<dbReference type="OrthoDB" id="524326at2759"/>
<accession>A0A9W9YCY9</accession>
<name>A0A9W9YCY9_9CNID</name>
<feature type="compositionally biased region" description="Low complexity" evidence="1">
    <location>
        <begin position="99"/>
        <end position="109"/>
    </location>
</feature>
<proteinExistence type="predicted"/>